<gene>
    <name evidence="3" type="ORF">SAMN03080606_00934</name>
</gene>
<feature type="transmembrane region" description="Helical" evidence="1">
    <location>
        <begin position="37"/>
        <end position="61"/>
    </location>
</feature>
<sequence length="138" mass="16385">MRYNSKRDLWLGLLIWLPITSGFLMSVYSAFITKEAITPFIVFTVILSFIAWIWFGTYYVLKETYIIVRCGPFRERIEFADIKSMKETRNALSSYALSLDRIQIKYRKFGYSLISPINKEDFIKEIEKKSSIKIVRRE</sequence>
<dbReference type="InterPro" id="IPR009589">
    <property type="entry name" value="PH_YyaB-like"/>
</dbReference>
<evidence type="ECO:0000313" key="4">
    <source>
        <dbReference type="Proteomes" id="UP000198636"/>
    </source>
</evidence>
<evidence type="ECO:0000256" key="1">
    <source>
        <dbReference type="SAM" id="Phobius"/>
    </source>
</evidence>
<organism evidence="3 4">
    <name type="scientific">Alkaliphilus peptidifermentans DSM 18978</name>
    <dbReference type="NCBI Taxonomy" id="1120976"/>
    <lineage>
        <taxon>Bacteria</taxon>
        <taxon>Bacillati</taxon>
        <taxon>Bacillota</taxon>
        <taxon>Clostridia</taxon>
        <taxon>Peptostreptococcales</taxon>
        <taxon>Natronincolaceae</taxon>
        <taxon>Alkaliphilus</taxon>
    </lineage>
</organism>
<proteinExistence type="predicted"/>
<feature type="transmembrane region" description="Helical" evidence="1">
    <location>
        <begin position="9"/>
        <end position="31"/>
    </location>
</feature>
<protein>
    <submittedName>
        <fullName evidence="3">PH domain-containing protein</fullName>
    </submittedName>
</protein>
<evidence type="ECO:0000259" key="2">
    <source>
        <dbReference type="Pfam" id="PF06713"/>
    </source>
</evidence>
<dbReference type="EMBL" id="FMUS01000004">
    <property type="protein sequence ID" value="SCY15013.1"/>
    <property type="molecule type" value="Genomic_DNA"/>
</dbReference>
<dbReference type="Proteomes" id="UP000198636">
    <property type="component" value="Unassembled WGS sequence"/>
</dbReference>
<dbReference type="RefSeq" id="WP_091540532.1">
    <property type="nucleotide sequence ID" value="NZ_FMUS01000004.1"/>
</dbReference>
<dbReference type="GO" id="GO:0030153">
    <property type="term" value="P:bacteriocin immunity"/>
    <property type="evidence" value="ECO:0007669"/>
    <property type="project" value="InterPro"/>
</dbReference>
<keyword evidence="1" id="KW-0472">Membrane</keyword>
<reference evidence="3 4" key="1">
    <citation type="submission" date="2016-10" db="EMBL/GenBank/DDBJ databases">
        <authorList>
            <person name="de Groot N.N."/>
        </authorList>
    </citation>
    <scope>NUCLEOTIDE SEQUENCE [LARGE SCALE GENOMIC DNA]</scope>
    <source>
        <strain evidence="3 4">DSM 18978</strain>
    </source>
</reference>
<keyword evidence="4" id="KW-1185">Reference proteome</keyword>
<name>A0A1G5DJT1_9FIRM</name>
<dbReference type="Pfam" id="PF06713">
    <property type="entry name" value="bPH_4"/>
    <property type="match status" value="1"/>
</dbReference>
<dbReference type="STRING" id="1120976.SAMN03080606_00934"/>
<feature type="domain" description="Uncharacterized protein YyaB-like PH" evidence="2">
    <location>
        <begin position="57"/>
        <end position="129"/>
    </location>
</feature>
<dbReference type="AlphaFoldDB" id="A0A1G5DJT1"/>
<accession>A0A1G5DJT1</accession>
<keyword evidence="1" id="KW-1133">Transmembrane helix</keyword>
<keyword evidence="1" id="KW-0812">Transmembrane</keyword>
<dbReference type="OrthoDB" id="6658731at2"/>
<evidence type="ECO:0000313" key="3">
    <source>
        <dbReference type="EMBL" id="SCY15013.1"/>
    </source>
</evidence>